<keyword evidence="4" id="KW-1185">Reference proteome</keyword>
<name>A0A1W7A0I9_9HYPH</name>
<feature type="binding site" evidence="2">
    <location>
        <position position="28"/>
    </location>
    <ligand>
        <name>Mg(2+)</name>
        <dbReference type="ChEBI" id="CHEBI:18420"/>
        <label>3</label>
    </ligand>
</feature>
<feature type="binding site" evidence="2">
    <location>
        <begin position="125"/>
        <end position="126"/>
    </location>
    <ligand>
        <name>ATP</name>
        <dbReference type="ChEBI" id="CHEBI:30616"/>
    </ligand>
</feature>
<keyword evidence="2" id="KW-0547">Nucleotide-binding</keyword>
<sequence>MQSGEDKLIARYFKPLATADGALGLRDDAAFYSPPEGHELVLTADAIVSGVHFLPADPANCVAKKALRVNLSDLAAKGAAPAGCLMTLALPAGSNDSSSNETWLDAFASGLKADCEHFSCPVFGGDTVKTDGPLSVSIFAFGVLPRGTMVQRSGANPGDRVFVTGTIGDGALGLKLLREPARKAAWSLSDGDAKHLIDRYRVPQPRLAMAAAVRALASAAMDVSDGLVGDLAKLCDVSGVSARIEAKAIPLSSGARHALSSEPALIETIATGGDDYEILCTVAPDRIERFRELATAADIGVTDIGEILEGHDPPRIVGADGAALTFARTSFSHF</sequence>
<dbReference type="GO" id="GO:0009030">
    <property type="term" value="F:thiamine-phosphate kinase activity"/>
    <property type="evidence" value="ECO:0007669"/>
    <property type="project" value="UniProtKB-UniRule"/>
</dbReference>
<feature type="binding site" evidence="2">
    <location>
        <position position="224"/>
    </location>
    <ligand>
        <name>ATP</name>
        <dbReference type="ChEBI" id="CHEBI:30616"/>
    </ligand>
</feature>
<dbReference type="HAMAP" id="MF_02128">
    <property type="entry name" value="TMP_kinase"/>
    <property type="match status" value="1"/>
</dbReference>
<comment type="caution">
    <text evidence="2">Lacks conserved residue(s) required for the propagation of feature annotation.</text>
</comment>
<organism evidence="3 4">
    <name type="scientific">Pseudorhodoplanes sinuspersici</name>
    <dbReference type="NCBI Taxonomy" id="1235591"/>
    <lineage>
        <taxon>Bacteria</taxon>
        <taxon>Pseudomonadati</taxon>
        <taxon>Pseudomonadota</taxon>
        <taxon>Alphaproteobacteria</taxon>
        <taxon>Hyphomicrobiales</taxon>
        <taxon>Pseudorhodoplanes</taxon>
    </lineage>
</organism>
<dbReference type="Pfam" id="PF02769">
    <property type="entry name" value="AIRS_C"/>
    <property type="match status" value="1"/>
</dbReference>
<comment type="catalytic activity">
    <reaction evidence="2">
        <text>thiamine phosphate + ATP = thiamine diphosphate + ADP</text>
        <dbReference type="Rhea" id="RHEA:15913"/>
        <dbReference type="ChEBI" id="CHEBI:30616"/>
        <dbReference type="ChEBI" id="CHEBI:37575"/>
        <dbReference type="ChEBI" id="CHEBI:58937"/>
        <dbReference type="ChEBI" id="CHEBI:456216"/>
        <dbReference type="EC" id="2.7.4.16"/>
    </reaction>
</comment>
<dbReference type="KEGG" id="psin:CAK95_22430"/>
<dbReference type="UniPathway" id="UPA00060">
    <property type="reaction ID" value="UER00142"/>
</dbReference>
<dbReference type="EC" id="2.7.4.16" evidence="2"/>
<protein>
    <recommendedName>
        <fullName evidence="2">Thiamine-monophosphate kinase</fullName>
        <shortName evidence="2">TMP kinase</shortName>
        <shortName evidence="2">Thiamine-phosphate kinase</shortName>
        <ecNumber evidence="2">2.7.4.16</ecNumber>
    </recommendedName>
</protein>
<comment type="pathway">
    <text evidence="2">Cofactor biosynthesis; thiamine diphosphate biosynthesis; thiamine diphosphate from thiamine phosphate: step 1/1.</text>
</comment>
<dbReference type="InterPro" id="IPR006283">
    <property type="entry name" value="ThiL-like"/>
</dbReference>
<feature type="binding site" evidence="2">
    <location>
        <position position="52"/>
    </location>
    <ligand>
        <name>substrate</name>
    </ligand>
</feature>
<dbReference type="Gene3D" id="3.90.650.10">
    <property type="entry name" value="PurM-like C-terminal domain"/>
    <property type="match status" value="1"/>
</dbReference>
<dbReference type="CDD" id="cd02194">
    <property type="entry name" value="ThiL"/>
    <property type="match status" value="1"/>
</dbReference>
<evidence type="ECO:0000256" key="2">
    <source>
        <dbReference type="HAMAP-Rule" id="MF_02128"/>
    </source>
</evidence>
<keyword evidence="2 3" id="KW-0418">Kinase</keyword>
<proteinExistence type="inferred from homology"/>
<dbReference type="STRING" id="1235591.CAK95_22430"/>
<feature type="binding site" evidence="2">
    <location>
        <position position="43"/>
    </location>
    <ligand>
        <name>Mg(2+)</name>
        <dbReference type="ChEBI" id="CHEBI:18420"/>
        <label>4</label>
    </ligand>
</feature>
<dbReference type="SUPFAM" id="SSF55326">
    <property type="entry name" value="PurM N-terminal domain-like"/>
    <property type="match status" value="1"/>
</dbReference>
<feature type="binding site" evidence="2">
    <location>
        <position position="28"/>
    </location>
    <ligand>
        <name>Mg(2+)</name>
        <dbReference type="ChEBI" id="CHEBI:18420"/>
        <label>4</label>
    </ligand>
</feature>
<dbReference type="GO" id="GO:0000287">
    <property type="term" value="F:magnesium ion binding"/>
    <property type="evidence" value="ECO:0007669"/>
    <property type="project" value="UniProtKB-UniRule"/>
</dbReference>
<feature type="binding site" evidence="2">
    <location>
        <position position="152"/>
    </location>
    <ligand>
        <name>ATP</name>
        <dbReference type="ChEBI" id="CHEBI:30616"/>
    </ligand>
</feature>
<keyword evidence="2" id="KW-0479">Metal-binding</keyword>
<dbReference type="PANTHER" id="PTHR30270:SF0">
    <property type="entry name" value="THIAMINE-MONOPHOSPHATE KINASE"/>
    <property type="match status" value="1"/>
</dbReference>
<dbReference type="InterPro" id="IPR036921">
    <property type="entry name" value="PurM-like_N_sf"/>
</dbReference>
<feature type="binding site" evidence="2">
    <location>
        <position position="45"/>
    </location>
    <ligand>
        <name>Mg(2+)</name>
        <dbReference type="ChEBI" id="CHEBI:18420"/>
        <label>2</label>
    </ligand>
</feature>
<dbReference type="InterPro" id="IPR010918">
    <property type="entry name" value="PurM-like_C_dom"/>
</dbReference>
<keyword evidence="1 2" id="KW-0784">Thiamine biosynthesis</keyword>
<dbReference type="Gene3D" id="3.30.1330.10">
    <property type="entry name" value="PurM-like, N-terminal domain"/>
    <property type="match status" value="1"/>
</dbReference>
<dbReference type="GO" id="GO:0009228">
    <property type="term" value="P:thiamine biosynthetic process"/>
    <property type="evidence" value="ECO:0007669"/>
    <property type="project" value="UniProtKB-KW"/>
</dbReference>
<dbReference type="InterPro" id="IPR036676">
    <property type="entry name" value="PurM-like_C_sf"/>
</dbReference>
<feature type="binding site" evidence="2">
    <location>
        <position position="73"/>
    </location>
    <ligand>
        <name>Mg(2+)</name>
        <dbReference type="ChEBI" id="CHEBI:18420"/>
        <label>3</label>
    </ligand>
</feature>
<comment type="function">
    <text evidence="2">Catalyzes the ATP-dependent phosphorylation of thiamine-monophosphate (TMP) to form thiamine-pyrophosphate (TPP), the active form of vitamin B1.</text>
</comment>
<reference evidence="3 4" key="1">
    <citation type="submission" date="2017-05" db="EMBL/GenBank/DDBJ databases">
        <title>Full genome sequence of Pseudorhodoplanes sinuspersici.</title>
        <authorList>
            <person name="Dastgheib S.M.M."/>
            <person name="Shavandi M."/>
            <person name="Tirandaz H."/>
        </authorList>
    </citation>
    <scope>NUCLEOTIDE SEQUENCE [LARGE SCALE GENOMIC DNA]</scope>
    <source>
        <strain evidence="3 4">RIPI110</strain>
    </source>
</reference>
<dbReference type="InterPro" id="IPR016188">
    <property type="entry name" value="PurM-like_N"/>
</dbReference>
<feature type="binding site" evidence="2">
    <location>
        <position position="45"/>
    </location>
    <ligand>
        <name>Mg(2+)</name>
        <dbReference type="ChEBI" id="CHEBI:18420"/>
        <label>1</label>
    </ligand>
</feature>
<dbReference type="Proteomes" id="UP000194137">
    <property type="component" value="Chromosome"/>
</dbReference>
<dbReference type="Pfam" id="PF00586">
    <property type="entry name" value="AIRS"/>
    <property type="match status" value="1"/>
</dbReference>
<accession>A0A1W7A0I9</accession>
<feature type="binding site" evidence="2">
    <location>
        <position position="73"/>
    </location>
    <ligand>
        <name>Mg(2+)</name>
        <dbReference type="ChEBI" id="CHEBI:18420"/>
        <label>2</label>
    </ligand>
</feature>
<feature type="binding site" evidence="2">
    <location>
        <position position="274"/>
    </location>
    <ligand>
        <name>substrate</name>
    </ligand>
</feature>
<dbReference type="OrthoDB" id="9802811at2"/>
<dbReference type="PIRSF" id="PIRSF005303">
    <property type="entry name" value="Thiam_monoph_kin"/>
    <property type="match status" value="1"/>
</dbReference>
<feature type="binding site" evidence="2">
    <location>
        <position position="331"/>
    </location>
    <ligand>
        <name>substrate</name>
    </ligand>
</feature>
<evidence type="ECO:0000256" key="1">
    <source>
        <dbReference type="ARBA" id="ARBA00022977"/>
    </source>
</evidence>
<comment type="miscellaneous">
    <text evidence="2">Reaction mechanism of ThiL seems to utilize a direct, inline transfer of the gamma-phosphate of ATP to TMP rather than a phosphorylated enzyme intermediate.</text>
</comment>
<dbReference type="RefSeq" id="WP_086091585.1">
    <property type="nucleotide sequence ID" value="NZ_CP021112.1"/>
</dbReference>
<dbReference type="EMBL" id="CP021112">
    <property type="protein sequence ID" value="ARQ03122.1"/>
    <property type="molecule type" value="Genomic_DNA"/>
</dbReference>
<keyword evidence="2" id="KW-0808">Transferase</keyword>
<keyword evidence="2" id="KW-0067">ATP-binding</keyword>
<feature type="binding site" evidence="2">
    <location>
        <position position="222"/>
    </location>
    <ligand>
        <name>Mg(2+)</name>
        <dbReference type="ChEBI" id="CHEBI:18420"/>
        <label>3</label>
    </ligand>
</feature>
<dbReference type="AlphaFoldDB" id="A0A1W7A0I9"/>
<evidence type="ECO:0000313" key="3">
    <source>
        <dbReference type="EMBL" id="ARQ03122.1"/>
    </source>
</evidence>
<feature type="binding site" evidence="2">
    <location>
        <position position="126"/>
    </location>
    <ligand>
        <name>Mg(2+)</name>
        <dbReference type="ChEBI" id="CHEBI:18420"/>
        <label>1</label>
    </ligand>
</feature>
<feature type="binding site" evidence="2">
    <location>
        <position position="73"/>
    </location>
    <ligand>
        <name>Mg(2+)</name>
        <dbReference type="ChEBI" id="CHEBI:18420"/>
        <label>4</label>
    </ligand>
</feature>
<dbReference type="GO" id="GO:0009229">
    <property type="term" value="P:thiamine diphosphate biosynthetic process"/>
    <property type="evidence" value="ECO:0007669"/>
    <property type="project" value="UniProtKB-UniRule"/>
</dbReference>
<evidence type="ECO:0000313" key="4">
    <source>
        <dbReference type="Proteomes" id="UP000194137"/>
    </source>
</evidence>
<keyword evidence="2" id="KW-0460">Magnesium</keyword>
<comment type="similarity">
    <text evidence="2">Belongs to the thiamine-monophosphate kinase family.</text>
</comment>
<dbReference type="SUPFAM" id="SSF56042">
    <property type="entry name" value="PurM C-terminal domain-like"/>
    <property type="match status" value="1"/>
</dbReference>
<dbReference type="GO" id="GO:0005524">
    <property type="term" value="F:ATP binding"/>
    <property type="evidence" value="ECO:0007669"/>
    <property type="project" value="UniProtKB-UniRule"/>
</dbReference>
<dbReference type="NCBIfam" id="TIGR01379">
    <property type="entry name" value="thiL"/>
    <property type="match status" value="1"/>
</dbReference>
<feature type="binding site" evidence="2">
    <location>
        <position position="225"/>
    </location>
    <ligand>
        <name>Mg(2+)</name>
        <dbReference type="ChEBI" id="CHEBI:18420"/>
        <label>5</label>
    </ligand>
</feature>
<dbReference type="PANTHER" id="PTHR30270">
    <property type="entry name" value="THIAMINE-MONOPHOSPHATE KINASE"/>
    <property type="match status" value="1"/>
</dbReference>
<gene>
    <name evidence="2" type="primary">thiL</name>
    <name evidence="3" type="ORF">CAK95_22430</name>
</gene>